<gene>
    <name evidence="3" type="primary">LOC109125412</name>
</gene>
<keyword evidence="2" id="KW-1185">Reference proteome</keyword>
<dbReference type="InterPro" id="IPR013103">
    <property type="entry name" value="RVT_2"/>
</dbReference>
<dbReference type="SUPFAM" id="SSF56672">
    <property type="entry name" value="DNA/RNA polymerases"/>
    <property type="match status" value="1"/>
</dbReference>
<dbReference type="InterPro" id="IPR043502">
    <property type="entry name" value="DNA/RNA_pol_sf"/>
</dbReference>
<dbReference type="RefSeq" id="XP_019082574.1">
    <property type="nucleotide sequence ID" value="XM_019227029.1"/>
</dbReference>
<dbReference type="PANTHER" id="PTHR11439:SF463">
    <property type="entry name" value="REVERSE TRANSCRIPTASE TY1_COPIA-TYPE DOMAIN-CONTAINING PROTEIN"/>
    <property type="match status" value="1"/>
</dbReference>
<accession>A0ABM1Q736</accession>
<organism evidence="2 3">
    <name type="scientific">Camelina sativa</name>
    <name type="common">False flax</name>
    <name type="synonym">Myagrum sativum</name>
    <dbReference type="NCBI Taxonomy" id="90675"/>
    <lineage>
        <taxon>Eukaryota</taxon>
        <taxon>Viridiplantae</taxon>
        <taxon>Streptophyta</taxon>
        <taxon>Embryophyta</taxon>
        <taxon>Tracheophyta</taxon>
        <taxon>Spermatophyta</taxon>
        <taxon>Magnoliopsida</taxon>
        <taxon>eudicotyledons</taxon>
        <taxon>Gunneridae</taxon>
        <taxon>Pentapetalae</taxon>
        <taxon>rosids</taxon>
        <taxon>malvids</taxon>
        <taxon>Brassicales</taxon>
        <taxon>Brassicaceae</taxon>
        <taxon>Camelineae</taxon>
        <taxon>Camelina</taxon>
    </lineage>
</organism>
<dbReference type="CDD" id="cd09272">
    <property type="entry name" value="RNase_HI_RT_Ty1"/>
    <property type="match status" value="1"/>
</dbReference>
<dbReference type="GeneID" id="109125412"/>
<proteinExistence type="predicted"/>
<dbReference type="Proteomes" id="UP000694864">
    <property type="component" value="Chromosome 7"/>
</dbReference>
<sequence length="401" mass="44686">MPSSSVTSTGLPDVVVSAPHTAQSSSSSNAFLHSELDEEIYMSLPQGYTPGNSQVLPPNVVDTSLFVKFIATSFIAVLVYVDDIAIASNNAEDLAALKTVLANAFKIKDLGPLRFFLGLEIARTSKGIFVCQRKYALDLLENTGLLACKSSIVPMDPYVHLTRDTGTLLDSSRPYREIIGRLLYLMITRPDITFVVHHLSQFLQFPTDAHMQAAHRILRYIKGSPGQGLLYSASNETCVNAFADADWGTCTDTRRSITGFCVYIGKSLISWKSKKQHVASHSSTESEYRSMAEVTREVLWIQQLLRDFRVPVTAVAKLFCDNKSAVYIATNQIFHERTKHIEIDCHIVRDQIKLGNLKTLHIGTENQLVDILTKPLQPRQFHSLLSRMALPNLYNPSLDPD</sequence>
<protein>
    <submittedName>
        <fullName evidence="3">Uncharacterized protein LOC109125412</fullName>
    </submittedName>
</protein>
<name>A0ABM1Q736_CAMSA</name>
<reference evidence="3" key="2">
    <citation type="submission" date="2025-08" db="UniProtKB">
        <authorList>
            <consortium name="RefSeq"/>
        </authorList>
    </citation>
    <scope>IDENTIFICATION</scope>
    <source>
        <tissue evidence="3">Leaf</tissue>
    </source>
</reference>
<feature type="domain" description="Reverse transcriptase Ty1/copia-type" evidence="1">
    <location>
        <begin position="61"/>
        <end position="155"/>
    </location>
</feature>
<evidence type="ECO:0000313" key="3">
    <source>
        <dbReference type="RefSeq" id="XP_019082574.1"/>
    </source>
</evidence>
<evidence type="ECO:0000313" key="2">
    <source>
        <dbReference type="Proteomes" id="UP000694864"/>
    </source>
</evidence>
<dbReference type="Pfam" id="PF07727">
    <property type="entry name" value="RVT_2"/>
    <property type="match status" value="1"/>
</dbReference>
<evidence type="ECO:0000259" key="1">
    <source>
        <dbReference type="Pfam" id="PF07727"/>
    </source>
</evidence>
<dbReference type="PANTHER" id="PTHR11439">
    <property type="entry name" value="GAG-POL-RELATED RETROTRANSPOSON"/>
    <property type="match status" value="1"/>
</dbReference>
<reference evidence="2" key="1">
    <citation type="journal article" date="2014" name="Nat. Commun.">
        <title>The emerging biofuel crop Camelina sativa retains a highly undifferentiated hexaploid genome structure.</title>
        <authorList>
            <person name="Kagale S."/>
            <person name="Koh C."/>
            <person name="Nixon J."/>
            <person name="Bollina V."/>
            <person name="Clarke W.E."/>
            <person name="Tuteja R."/>
            <person name="Spillane C."/>
            <person name="Robinson S.J."/>
            <person name="Links M.G."/>
            <person name="Clarke C."/>
            <person name="Higgins E.E."/>
            <person name="Huebert T."/>
            <person name="Sharpe A.G."/>
            <person name="Parkin I.A."/>
        </authorList>
    </citation>
    <scope>NUCLEOTIDE SEQUENCE [LARGE SCALE GENOMIC DNA]</scope>
    <source>
        <strain evidence="2">cv. DH55</strain>
    </source>
</reference>